<evidence type="ECO:0000256" key="2">
    <source>
        <dbReference type="ARBA" id="ARBA00004115"/>
    </source>
</evidence>
<keyword evidence="9 10" id="KW-0472">Membrane</keyword>
<dbReference type="AlphaFoldDB" id="A0A367IQ83"/>
<keyword evidence="12" id="KW-1185">Reference proteome</keyword>
<comment type="subunit">
    <text evidence="10">Component of the oligosaccharyltransferase (OST) complex.</text>
</comment>
<evidence type="ECO:0000256" key="10">
    <source>
        <dbReference type="RuleBase" id="RU361143"/>
    </source>
</evidence>
<dbReference type="UniPathway" id="UPA00378"/>
<evidence type="ECO:0000256" key="1">
    <source>
        <dbReference type="ARBA" id="ARBA00002791"/>
    </source>
</evidence>
<evidence type="ECO:0000313" key="12">
    <source>
        <dbReference type="Proteomes" id="UP000253551"/>
    </source>
</evidence>
<feature type="signal peptide" evidence="10">
    <location>
        <begin position="1"/>
        <end position="21"/>
    </location>
</feature>
<name>A0A367IQ83_RHIST</name>
<evidence type="ECO:0000313" key="11">
    <source>
        <dbReference type="EMBL" id="RCH79779.1"/>
    </source>
</evidence>
<dbReference type="Proteomes" id="UP000253551">
    <property type="component" value="Unassembled WGS sequence"/>
</dbReference>
<dbReference type="STRING" id="4846.A0A367IQ83"/>
<reference evidence="11 12" key="1">
    <citation type="journal article" date="2018" name="G3 (Bethesda)">
        <title>Phylogenetic and Phylogenomic Definition of Rhizopus Species.</title>
        <authorList>
            <person name="Gryganskyi A.P."/>
            <person name="Golan J."/>
            <person name="Dolatabadi S."/>
            <person name="Mondo S."/>
            <person name="Robb S."/>
            <person name="Idnurm A."/>
            <person name="Muszewska A."/>
            <person name="Steczkiewicz K."/>
            <person name="Masonjones S."/>
            <person name="Liao H.L."/>
            <person name="Gajdeczka M.T."/>
            <person name="Anike F."/>
            <person name="Vuek A."/>
            <person name="Anishchenko I.M."/>
            <person name="Voigt K."/>
            <person name="de Hoog G.S."/>
            <person name="Smith M.E."/>
            <person name="Heitman J."/>
            <person name="Vilgalys R."/>
            <person name="Stajich J.E."/>
        </authorList>
    </citation>
    <scope>NUCLEOTIDE SEQUENCE [LARGE SCALE GENOMIC DNA]</scope>
    <source>
        <strain evidence="11 12">LSU 92-RS-03</strain>
    </source>
</reference>
<evidence type="ECO:0000256" key="7">
    <source>
        <dbReference type="ARBA" id="ARBA00022824"/>
    </source>
</evidence>
<evidence type="ECO:0000256" key="9">
    <source>
        <dbReference type="ARBA" id="ARBA00023136"/>
    </source>
</evidence>
<keyword evidence="11" id="KW-0808">Transferase</keyword>
<organism evidence="11 12">
    <name type="scientific">Rhizopus stolonifer</name>
    <name type="common">Rhizopus nigricans</name>
    <dbReference type="NCBI Taxonomy" id="4846"/>
    <lineage>
        <taxon>Eukaryota</taxon>
        <taxon>Fungi</taxon>
        <taxon>Fungi incertae sedis</taxon>
        <taxon>Mucoromycota</taxon>
        <taxon>Mucoromycotina</taxon>
        <taxon>Mucoromycetes</taxon>
        <taxon>Mucorales</taxon>
        <taxon>Mucorineae</taxon>
        <taxon>Rhizopodaceae</taxon>
        <taxon>Rhizopus</taxon>
    </lineage>
</organism>
<dbReference type="GO" id="GO:0018279">
    <property type="term" value="P:protein N-linked glycosylation via asparagine"/>
    <property type="evidence" value="ECO:0007669"/>
    <property type="project" value="TreeGrafter"/>
</dbReference>
<dbReference type="OrthoDB" id="310030at2759"/>
<comment type="subcellular location">
    <subcellularLocation>
        <location evidence="2 10">Endoplasmic reticulum membrane</location>
        <topology evidence="2 10">Single-pass type I membrane protein</topology>
    </subcellularLocation>
</comment>
<dbReference type="PANTHER" id="PTHR21049">
    <property type="entry name" value="RIBOPHORIN I"/>
    <property type="match status" value="1"/>
</dbReference>
<proteinExistence type="inferred from homology"/>
<keyword evidence="6 10" id="KW-0732">Signal</keyword>
<gene>
    <name evidence="11" type="primary">OST1</name>
    <name evidence="11" type="ORF">CU098_000485</name>
</gene>
<keyword evidence="8 10" id="KW-1133">Transmembrane helix</keyword>
<feature type="chain" id="PRO_5016479471" description="Dolichyl-diphosphooligosaccharide--protein glycosyltransferase subunit 1" evidence="10">
    <location>
        <begin position="22"/>
        <end position="468"/>
    </location>
</feature>
<comment type="function">
    <text evidence="1 10">Subunit of the oligosaccharyl transferase (OST) complex that catalyzes the initial transfer of a defined glycan (Glc(3)Man(9)GlcNAc(2) in eukaryotes) from the lipid carrier dolichol-pyrophosphate to an asparagine residue within an Asn-X-Ser/Thr consensus motif in nascent polypeptide chains, the first step in protein N-glycosylation. N-glycosylation occurs cotranslationally and the complex associates with the Sec61 complex at the channel-forming translocon complex that mediates protein translocation across the endoplasmic reticulum (ER). All subunits are required for a maximal enzyme activity.</text>
</comment>
<feature type="transmembrane region" description="Helical" evidence="10">
    <location>
        <begin position="436"/>
        <end position="457"/>
    </location>
</feature>
<dbReference type="GO" id="GO:0016740">
    <property type="term" value="F:transferase activity"/>
    <property type="evidence" value="ECO:0007669"/>
    <property type="project" value="UniProtKB-KW"/>
</dbReference>
<comment type="similarity">
    <text evidence="4 10">Belongs to the OST1 family.</text>
</comment>
<evidence type="ECO:0000256" key="3">
    <source>
        <dbReference type="ARBA" id="ARBA00004922"/>
    </source>
</evidence>
<dbReference type="Pfam" id="PF04597">
    <property type="entry name" value="Ribophorin_I"/>
    <property type="match status" value="1"/>
</dbReference>
<dbReference type="InterPro" id="IPR007676">
    <property type="entry name" value="Ribophorin_I"/>
</dbReference>
<evidence type="ECO:0000256" key="8">
    <source>
        <dbReference type="ARBA" id="ARBA00022989"/>
    </source>
</evidence>
<protein>
    <recommendedName>
        <fullName evidence="10">Dolichyl-diphosphooligosaccharide--protein glycosyltransferase subunit 1</fullName>
    </recommendedName>
</protein>
<sequence>MTFRLVSQLLLALCCLCFALAIPQQFENTKVIRTFAIKSGIAVEDTGIRAKNLGSEPALAYYFLLPNVLHENAASVSASLRKQKTDLNVVLEGLDADKGIYVYKIDLKEHAVQPNEEILLGVKIAYINSIKPLPKKLPQLARQHTTLNFNSYFLSPYLTKEIKTTLVTPSQGILSHIGALGKSSVNGNKVIYGPYENVEPFSFDIATCHFENSKPLLTVPNLRRDIEVSHWGKNLAVEEHYTVRNDGASLEKEFSRVQYQLTAQVHGQTNVLKGLRFKLPPSAQDPYYRDEVGNVSTSNFRVEKDHAILEIAPRYPLFGGWNYTWNHGYNADLESFVRKSKTTGKHILNVNFIENVNDMLIEKAVVRVILPEGAKNVKVHAPFTLNSEEIVSHFTFFDSTGRVMVVLEKKNAISAHELPIQVEYDYSTAELLRKPFIASTAFFSLFILSIVLGKFTFTIGKEQKKKKE</sequence>
<comment type="caution">
    <text evidence="11">The sequence shown here is derived from an EMBL/GenBank/DDBJ whole genome shotgun (WGS) entry which is preliminary data.</text>
</comment>
<dbReference type="PANTHER" id="PTHR21049:SF0">
    <property type="entry name" value="DOLICHYL-DIPHOSPHOOLIGOSACCHARIDE--PROTEIN GLYCOSYLTRANSFERASE SUBUNIT 1"/>
    <property type="match status" value="1"/>
</dbReference>
<dbReference type="EMBL" id="PJQM01006374">
    <property type="protein sequence ID" value="RCH79779.1"/>
    <property type="molecule type" value="Genomic_DNA"/>
</dbReference>
<dbReference type="GO" id="GO:0008250">
    <property type="term" value="C:oligosaccharyltransferase complex"/>
    <property type="evidence" value="ECO:0007669"/>
    <property type="project" value="UniProtKB-UniRule"/>
</dbReference>
<comment type="pathway">
    <text evidence="3 10">Protein modification; protein glycosylation.</text>
</comment>
<evidence type="ECO:0000256" key="5">
    <source>
        <dbReference type="ARBA" id="ARBA00022692"/>
    </source>
</evidence>
<keyword evidence="5 10" id="KW-0812">Transmembrane</keyword>
<keyword evidence="7 10" id="KW-0256">Endoplasmic reticulum</keyword>
<evidence type="ECO:0000256" key="4">
    <source>
        <dbReference type="ARBA" id="ARBA00008905"/>
    </source>
</evidence>
<accession>A0A367IQ83</accession>
<evidence type="ECO:0000256" key="6">
    <source>
        <dbReference type="ARBA" id="ARBA00022729"/>
    </source>
</evidence>